<feature type="region of interest" description="Disordered" evidence="1">
    <location>
        <begin position="481"/>
        <end position="507"/>
    </location>
</feature>
<dbReference type="EMBL" id="KZ819302">
    <property type="protein sequence ID" value="PWN95886.1"/>
    <property type="molecule type" value="Genomic_DNA"/>
</dbReference>
<dbReference type="RefSeq" id="XP_025596165.1">
    <property type="nucleotide sequence ID" value="XM_025743196.1"/>
</dbReference>
<name>A0A316Z3C7_9BASI</name>
<accession>A0A316Z3C7</accession>
<organism evidence="4 5">
    <name type="scientific">Tilletiopsis washingtonensis</name>
    <dbReference type="NCBI Taxonomy" id="58919"/>
    <lineage>
        <taxon>Eukaryota</taxon>
        <taxon>Fungi</taxon>
        <taxon>Dikarya</taxon>
        <taxon>Basidiomycota</taxon>
        <taxon>Ustilaginomycotina</taxon>
        <taxon>Exobasidiomycetes</taxon>
        <taxon>Entylomatales</taxon>
        <taxon>Entylomatales incertae sedis</taxon>
        <taxon>Tilletiopsis</taxon>
    </lineage>
</organism>
<keyword evidence="5" id="KW-1185">Reference proteome</keyword>
<reference evidence="4 5" key="1">
    <citation type="journal article" date="2018" name="Mol. Biol. Evol.">
        <title>Broad Genomic Sampling Reveals a Smut Pathogenic Ancestry of the Fungal Clade Ustilaginomycotina.</title>
        <authorList>
            <person name="Kijpornyongpan T."/>
            <person name="Mondo S.J."/>
            <person name="Barry K."/>
            <person name="Sandor L."/>
            <person name="Lee J."/>
            <person name="Lipzen A."/>
            <person name="Pangilinan J."/>
            <person name="LaButti K."/>
            <person name="Hainaut M."/>
            <person name="Henrissat B."/>
            <person name="Grigoriev I.V."/>
            <person name="Spatafora J.W."/>
            <person name="Aime M.C."/>
        </authorList>
    </citation>
    <scope>NUCLEOTIDE SEQUENCE [LARGE SCALE GENOMIC DNA]</scope>
    <source>
        <strain evidence="4 5">MCA 4186</strain>
    </source>
</reference>
<evidence type="ECO:0008006" key="6">
    <source>
        <dbReference type="Google" id="ProtNLM"/>
    </source>
</evidence>
<feature type="transmembrane region" description="Helical" evidence="2">
    <location>
        <begin position="517"/>
        <end position="541"/>
    </location>
</feature>
<dbReference type="InterPro" id="IPR029058">
    <property type="entry name" value="AB_hydrolase_fold"/>
</dbReference>
<dbReference type="SUPFAM" id="SSF53474">
    <property type="entry name" value="alpha/beta-Hydrolases"/>
    <property type="match status" value="1"/>
</dbReference>
<proteinExistence type="predicted"/>
<evidence type="ECO:0000256" key="1">
    <source>
        <dbReference type="SAM" id="MobiDB-lite"/>
    </source>
</evidence>
<keyword evidence="2" id="KW-0472">Membrane</keyword>
<evidence type="ECO:0000256" key="2">
    <source>
        <dbReference type="SAM" id="Phobius"/>
    </source>
</evidence>
<sequence>MRFFAATAAALALGATWASASAGASSPVPAAHMRRLRSSAPSLVEREPPSRIVARQQNTSPTATLQATDDVQAQIVALAASDPIGAARMADSLENVYAYVNGGNPVGALISNDGDADAAESEQWPWNRGRNITYVNNAVAVPGTINGAAAPENEEGWTALPQLEGFDLNRTWVVKETATQPFYITSGWQQRASTIKRAVLVFPGKPRDSWKYASLVRNALNVAVANGVADGTTPVVVDDIIVISVAWLNQWDQQYGAALSTDLVFHGSTWQSGGYSRSPKLTTSVTTYEVLDAMMDWLFDTKNFPALTSVAVGGHSMGGQAAMRYSLLKKAKYYDDNMYFWIGNPGSWAWLTDSRPLANSSCDATYDSWQYGLGGNQTRVTKYARKDVVANRTAVTKRFEGRNVHYALALLDNGPGDTHCQALRQGGNHLDRGCQFIMAYGDAFPAKHTANFVANASHQDYAMLSANSTLQHLFADGYSTRNPNVTDLENPGDKVKNDTGPVKNPPPRAFATPVHKIISYALLGGSVAGVILAFLLLPCIFPANTAVLEQEAWEQEAKRKLL</sequence>
<gene>
    <name evidence="4" type="ORF">FA09DRAFT_331826</name>
</gene>
<feature type="chain" id="PRO_5016354994" description="Alpha/beta-hydrolase" evidence="3">
    <location>
        <begin position="23"/>
        <end position="562"/>
    </location>
</feature>
<dbReference type="PANTHER" id="PTHR35560:SF3">
    <property type="entry name" value="PEPTIDASE S9 PROLYL OLIGOPEPTIDASE CATALYTIC DOMAIN-CONTAINING PROTEIN"/>
    <property type="match status" value="1"/>
</dbReference>
<dbReference type="PROSITE" id="PS50007">
    <property type="entry name" value="PIPLC_X_DOMAIN"/>
    <property type="match status" value="1"/>
</dbReference>
<dbReference type="STRING" id="58919.A0A316Z3C7"/>
<dbReference type="Proteomes" id="UP000245946">
    <property type="component" value="Unassembled WGS sequence"/>
</dbReference>
<protein>
    <recommendedName>
        <fullName evidence="6">Alpha/beta-hydrolase</fullName>
    </recommendedName>
</protein>
<evidence type="ECO:0000313" key="5">
    <source>
        <dbReference type="Proteomes" id="UP000245946"/>
    </source>
</evidence>
<dbReference type="Gene3D" id="3.40.50.1820">
    <property type="entry name" value="alpha/beta hydrolase"/>
    <property type="match status" value="1"/>
</dbReference>
<feature type="signal peptide" evidence="3">
    <location>
        <begin position="1"/>
        <end position="22"/>
    </location>
</feature>
<dbReference type="GeneID" id="37270740"/>
<keyword evidence="3" id="KW-0732">Signal</keyword>
<keyword evidence="2" id="KW-1133">Transmembrane helix</keyword>
<dbReference type="AlphaFoldDB" id="A0A316Z3C7"/>
<keyword evidence="2" id="KW-0812">Transmembrane</keyword>
<evidence type="ECO:0000313" key="4">
    <source>
        <dbReference type="EMBL" id="PWN95886.1"/>
    </source>
</evidence>
<dbReference type="OrthoDB" id="5985073at2759"/>
<evidence type="ECO:0000256" key="3">
    <source>
        <dbReference type="SAM" id="SignalP"/>
    </source>
</evidence>
<dbReference type="PANTHER" id="PTHR35560">
    <property type="entry name" value="BLL0132 PROTEIN"/>
    <property type="match status" value="1"/>
</dbReference>